<feature type="non-terminal residue" evidence="1">
    <location>
        <position position="70"/>
    </location>
</feature>
<gene>
    <name evidence="1" type="ORF">N656DRAFT_734046</name>
</gene>
<proteinExistence type="predicted"/>
<accession>A0AAN6TBQ2</accession>
<organism evidence="1 2">
    <name type="scientific">Canariomyces notabilis</name>
    <dbReference type="NCBI Taxonomy" id="2074819"/>
    <lineage>
        <taxon>Eukaryota</taxon>
        <taxon>Fungi</taxon>
        <taxon>Dikarya</taxon>
        <taxon>Ascomycota</taxon>
        <taxon>Pezizomycotina</taxon>
        <taxon>Sordariomycetes</taxon>
        <taxon>Sordariomycetidae</taxon>
        <taxon>Sordariales</taxon>
        <taxon>Chaetomiaceae</taxon>
        <taxon>Canariomyces</taxon>
    </lineage>
</organism>
<dbReference type="AlphaFoldDB" id="A0AAN6TBQ2"/>
<dbReference type="Proteomes" id="UP001302812">
    <property type="component" value="Unassembled WGS sequence"/>
</dbReference>
<keyword evidence="2" id="KW-1185">Reference proteome</keyword>
<evidence type="ECO:0000313" key="2">
    <source>
        <dbReference type="Proteomes" id="UP001302812"/>
    </source>
</evidence>
<sequence length="70" mass="7410">MAPFTVQFARRGMAVNPSALRHSAGITDTAGLLSQGAARWRDISSPVVAAPPLYSTTPLADRSRRSGFPV</sequence>
<reference evidence="1" key="2">
    <citation type="submission" date="2023-05" db="EMBL/GenBank/DDBJ databases">
        <authorList>
            <consortium name="Lawrence Berkeley National Laboratory"/>
            <person name="Steindorff A."/>
            <person name="Hensen N."/>
            <person name="Bonometti L."/>
            <person name="Westerberg I."/>
            <person name="Brannstrom I.O."/>
            <person name="Guillou S."/>
            <person name="Cros-Aarteil S."/>
            <person name="Calhoun S."/>
            <person name="Haridas S."/>
            <person name="Kuo A."/>
            <person name="Mondo S."/>
            <person name="Pangilinan J."/>
            <person name="Riley R."/>
            <person name="Labutti K."/>
            <person name="Andreopoulos B."/>
            <person name="Lipzen A."/>
            <person name="Chen C."/>
            <person name="Yanf M."/>
            <person name="Daum C."/>
            <person name="Ng V."/>
            <person name="Clum A."/>
            <person name="Ohm R."/>
            <person name="Martin F."/>
            <person name="Silar P."/>
            <person name="Natvig D."/>
            <person name="Lalanne C."/>
            <person name="Gautier V."/>
            <person name="Ament-Velasquez S.L."/>
            <person name="Kruys A."/>
            <person name="Hutchinson M.I."/>
            <person name="Powell A.J."/>
            <person name="Barry K."/>
            <person name="Miller A.N."/>
            <person name="Grigoriev I.V."/>
            <person name="Debuchy R."/>
            <person name="Gladieux P."/>
            <person name="Thoren M.H."/>
            <person name="Johannesson H."/>
        </authorList>
    </citation>
    <scope>NUCLEOTIDE SEQUENCE</scope>
    <source>
        <strain evidence="1">CBS 508.74</strain>
    </source>
</reference>
<name>A0AAN6TBQ2_9PEZI</name>
<dbReference type="RefSeq" id="XP_064668961.1">
    <property type="nucleotide sequence ID" value="XM_064812694.1"/>
</dbReference>
<dbReference type="EMBL" id="MU853346">
    <property type="protein sequence ID" value="KAK4111391.1"/>
    <property type="molecule type" value="Genomic_DNA"/>
</dbReference>
<dbReference type="GeneID" id="89936819"/>
<protein>
    <submittedName>
        <fullName evidence="1">Uncharacterized protein</fullName>
    </submittedName>
</protein>
<evidence type="ECO:0000313" key="1">
    <source>
        <dbReference type="EMBL" id="KAK4111391.1"/>
    </source>
</evidence>
<reference evidence="1" key="1">
    <citation type="journal article" date="2023" name="Mol. Phylogenet. Evol.">
        <title>Genome-scale phylogeny and comparative genomics of the fungal order Sordariales.</title>
        <authorList>
            <person name="Hensen N."/>
            <person name="Bonometti L."/>
            <person name="Westerberg I."/>
            <person name="Brannstrom I.O."/>
            <person name="Guillou S."/>
            <person name="Cros-Aarteil S."/>
            <person name="Calhoun S."/>
            <person name="Haridas S."/>
            <person name="Kuo A."/>
            <person name="Mondo S."/>
            <person name="Pangilinan J."/>
            <person name="Riley R."/>
            <person name="LaButti K."/>
            <person name="Andreopoulos B."/>
            <person name="Lipzen A."/>
            <person name="Chen C."/>
            <person name="Yan M."/>
            <person name="Daum C."/>
            <person name="Ng V."/>
            <person name="Clum A."/>
            <person name="Steindorff A."/>
            <person name="Ohm R.A."/>
            <person name="Martin F."/>
            <person name="Silar P."/>
            <person name="Natvig D.O."/>
            <person name="Lalanne C."/>
            <person name="Gautier V."/>
            <person name="Ament-Velasquez S.L."/>
            <person name="Kruys A."/>
            <person name="Hutchinson M.I."/>
            <person name="Powell A.J."/>
            <person name="Barry K."/>
            <person name="Miller A.N."/>
            <person name="Grigoriev I.V."/>
            <person name="Debuchy R."/>
            <person name="Gladieux P."/>
            <person name="Hiltunen Thoren M."/>
            <person name="Johannesson H."/>
        </authorList>
    </citation>
    <scope>NUCLEOTIDE SEQUENCE</scope>
    <source>
        <strain evidence="1">CBS 508.74</strain>
    </source>
</reference>
<comment type="caution">
    <text evidence="1">The sequence shown here is derived from an EMBL/GenBank/DDBJ whole genome shotgun (WGS) entry which is preliminary data.</text>
</comment>